<sequence length="249" mass="26632">MDIIGNGFLARHLRSIAHGHRGVVVAAAGVSAALHTAPEAFRREADLVRDLVHRCRRTGERLVFFSTASSGIYSTPGRPGTEDGEVRPATAYGRHKHALEQELSASPVDCLVLRLAHVVGPAQPAHQLLPALAAQIRSGSVRIFPGARRDLIDVADVVSVVDALLTAGVGRTIVNVASGCAEPIEHIVDHIQLRLGRTARWTYGTPVVTQDIDITRLRTLVPAVDAMGFAPGYFRAVLDAYLPSPQLSA</sequence>
<feature type="domain" description="NAD-dependent epimerase/dehydratase" evidence="1">
    <location>
        <begin position="23"/>
        <end position="177"/>
    </location>
</feature>
<dbReference type="OrthoDB" id="3360397at2"/>
<reference evidence="2 3" key="1">
    <citation type="submission" date="2015-06" db="EMBL/GenBank/DDBJ databases">
        <authorList>
            <person name="Ju K.-S."/>
            <person name="Doroghazi J.R."/>
            <person name="Metcalf W.W."/>
        </authorList>
    </citation>
    <scope>NUCLEOTIDE SEQUENCE [LARGE SCALE GENOMIC DNA]</scope>
    <source>
        <strain evidence="2 3">NRRL 3414</strain>
    </source>
</reference>
<evidence type="ECO:0000259" key="1">
    <source>
        <dbReference type="Pfam" id="PF01370"/>
    </source>
</evidence>
<dbReference type="SUPFAM" id="SSF51735">
    <property type="entry name" value="NAD(P)-binding Rossmann-fold domains"/>
    <property type="match status" value="1"/>
</dbReference>
<dbReference type="EMBL" id="LFNT01000001">
    <property type="protein sequence ID" value="KMS77312.1"/>
    <property type="molecule type" value="Genomic_DNA"/>
</dbReference>
<dbReference type="Proteomes" id="UP000037432">
    <property type="component" value="Unassembled WGS sequence"/>
</dbReference>
<protein>
    <recommendedName>
        <fullName evidence="1">NAD-dependent epimerase/dehydratase domain-containing protein</fullName>
    </recommendedName>
</protein>
<dbReference type="PATRIC" id="fig|1938.3.peg.3312"/>
<comment type="caution">
    <text evidence="2">The sequence shown here is derived from an EMBL/GenBank/DDBJ whole genome shotgun (WGS) entry which is preliminary data.</text>
</comment>
<gene>
    <name evidence="2" type="ORF">ACM01_01385</name>
</gene>
<dbReference type="Pfam" id="PF01370">
    <property type="entry name" value="Epimerase"/>
    <property type="match status" value="1"/>
</dbReference>
<accession>A0A0J7ZPJ4</accession>
<name>A0A0J7ZPJ4_STRVR</name>
<dbReference type="InterPro" id="IPR001509">
    <property type="entry name" value="Epimerase_deHydtase"/>
</dbReference>
<proteinExistence type="predicted"/>
<evidence type="ECO:0000313" key="3">
    <source>
        <dbReference type="Proteomes" id="UP000037432"/>
    </source>
</evidence>
<dbReference type="RefSeq" id="WP_048579102.1">
    <property type="nucleotide sequence ID" value="NZ_LFNT01000001.1"/>
</dbReference>
<dbReference type="AlphaFoldDB" id="A0A0J7ZPJ4"/>
<dbReference type="Gene3D" id="3.40.50.720">
    <property type="entry name" value="NAD(P)-binding Rossmann-like Domain"/>
    <property type="match status" value="1"/>
</dbReference>
<organism evidence="2 3">
    <name type="scientific">Streptomyces viridochromogenes</name>
    <dbReference type="NCBI Taxonomy" id="1938"/>
    <lineage>
        <taxon>Bacteria</taxon>
        <taxon>Bacillati</taxon>
        <taxon>Actinomycetota</taxon>
        <taxon>Actinomycetes</taxon>
        <taxon>Kitasatosporales</taxon>
        <taxon>Streptomycetaceae</taxon>
        <taxon>Streptomyces</taxon>
    </lineage>
</organism>
<dbReference type="PANTHER" id="PTHR43245">
    <property type="entry name" value="BIFUNCTIONAL POLYMYXIN RESISTANCE PROTEIN ARNA"/>
    <property type="match status" value="1"/>
</dbReference>
<dbReference type="InterPro" id="IPR050177">
    <property type="entry name" value="Lipid_A_modif_metabolic_enz"/>
</dbReference>
<dbReference type="InterPro" id="IPR036291">
    <property type="entry name" value="NAD(P)-bd_dom_sf"/>
</dbReference>
<evidence type="ECO:0000313" key="2">
    <source>
        <dbReference type="EMBL" id="KMS77312.1"/>
    </source>
</evidence>